<keyword evidence="6" id="KW-0808">Transferase</keyword>
<evidence type="ECO:0000259" key="13">
    <source>
        <dbReference type="Pfam" id="PF06974"/>
    </source>
</evidence>
<evidence type="ECO:0000259" key="12">
    <source>
        <dbReference type="Pfam" id="PF03007"/>
    </source>
</evidence>
<proteinExistence type="inferred from homology"/>
<sequence length="430" mass="46064">MADNRRTTQIVESTGQSVAPKLRPVDEANLVLDRPGQVNVFLAAGLLSPGGFVGPRGDVDMIALRSHLVPKISQIPALRQVPVGGRRHHWVSREPDLDHHVRLESPLAESELERRCGRLMTERLPWDRPLWELLIARRRDDDGAAFIVRIHHAIADGIAAADIVRRLLDSSPTAGRALPSGHPATVHDDPRPSSPLTHAASATRRTVATLVARGIRETVLLGLRSAHHGVSFVDVDLADVAAHARGRGASVNDSLLAAAAGGYRAALIAAGEEVPPELPVSVPVALPRRNEANAVGVMLVRLPLREPLDERLERIAAQTRTAKIAARAQGTLELMRGPWGARLMNGLAQRQHLVGGFVTNVPGPVCPLNLAGATVTHVWPVAVLAANVRVGIAAVSYAGRLSCGIHVDSDFIDCTAVAEAFDRDLRLLSQ</sequence>
<evidence type="ECO:0000256" key="4">
    <source>
        <dbReference type="ARBA" id="ARBA00013244"/>
    </source>
</evidence>
<dbReference type="Gene3D" id="3.30.559.10">
    <property type="entry name" value="Chloramphenicol acetyltransferase-like domain"/>
    <property type="match status" value="1"/>
</dbReference>
<evidence type="ECO:0000256" key="11">
    <source>
        <dbReference type="SAM" id="MobiDB-lite"/>
    </source>
</evidence>
<organism evidence="14 15">
    <name type="scientific">Microbacterium ureisolvens</name>
    <dbReference type="NCBI Taxonomy" id="2781186"/>
    <lineage>
        <taxon>Bacteria</taxon>
        <taxon>Bacillati</taxon>
        <taxon>Actinomycetota</taxon>
        <taxon>Actinomycetes</taxon>
        <taxon>Micrococcales</taxon>
        <taxon>Microbacteriaceae</taxon>
        <taxon>Microbacterium</taxon>
    </lineage>
</organism>
<feature type="domain" description="O-acyltransferase WSD1 C-terminal" evidence="13">
    <location>
        <begin position="293"/>
        <end position="428"/>
    </location>
</feature>
<dbReference type="InterPro" id="IPR023213">
    <property type="entry name" value="CAT-like_dom_sf"/>
</dbReference>
<dbReference type="Pfam" id="PF06974">
    <property type="entry name" value="WS_DGAT_C"/>
    <property type="match status" value="1"/>
</dbReference>
<evidence type="ECO:0000256" key="10">
    <source>
        <dbReference type="ARBA" id="ARBA00048109"/>
    </source>
</evidence>
<evidence type="ECO:0000256" key="5">
    <source>
        <dbReference type="ARBA" id="ARBA00022516"/>
    </source>
</evidence>
<dbReference type="InterPro" id="IPR045034">
    <property type="entry name" value="O-acyltransferase_WSD1-like"/>
</dbReference>
<gene>
    <name evidence="14" type="ORF">JNB61_19385</name>
</gene>
<evidence type="ECO:0000256" key="3">
    <source>
        <dbReference type="ARBA" id="ARBA00009587"/>
    </source>
</evidence>
<dbReference type="EMBL" id="JAEUAX010000020">
    <property type="protein sequence ID" value="MBW9111935.1"/>
    <property type="molecule type" value="Genomic_DNA"/>
</dbReference>
<dbReference type="Pfam" id="PF03007">
    <property type="entry name" value="WS_DGAT_cat"/>
    <property type="match status" value="1"/>
</dbReference>
<comment type="similarity">
    <text evidence="3">Belongs to the long-chain O-acyltransferase family.</text>
</comment>
<evidence type="ECO:0000313" key="14">
    <source>
        <dbReference type="EMBL" id="MBW9111935.1"/>
    </source>
</evidence>
<reference evidence="14 15" key="1">
    <citation type="journal article" date="2021" name="MBio">
        <title>Poor Competitiveness of Bradyrhizobium in Pigeon Pea Root Colonization in Indian Soils.</title>
        <authorList>
            <person name="Chalasani D."/>
            <person name="Basu A."/>
            <person name="Pullabhotla S.V.S.R.N."/>
            <person name="Jorrin B."/>
            <person name="Neal A.L."/>
            <person name="Poole P.S."/>
            <person name="Podile A.R."/>
            <person name="Tkacz A."/>
        </authorList>
    </citation>
    <scope>NUCLEOTIDE SEQUENCE [LARGE SCALE GENOMIC DNA]</scope>
    <source>
        <strain evidence="14 15">HU12</strain>
    </source>
</reference>
<name>A0ABS7I5M9_9MICO</name>
<evidence type="ECO:0000256" key="6">
    <source>
        <dbReference type="ARBA" id="ARBA00022679"/>
    </source>
</evidence>
<keyword evidence="9" id="KW-0012">Acyltransferase</keyword>
<evidence type="ECO:0000256" key="7">
    <source>
        <dbReference type="ARBA" id="ARBA00022798"/>
    </source>
</evidence>
<evidence type="ECO:0000256" key="8">
    <source>
        <dbReference type="ARBA" id="ARBA00023098"/>
    </source>
</evidence>
<comment type="pathway">
    <text evidence="2">Lipid metabolism.</text>
</comment>
<evidence type="ECO:0000313" key="15">
    <source>
        <dbReference type="Proteomes" id="UP000777440"/>
    </source>
</evidence>
<dbReference type="Proteomes" id="UP000777440">
    <property type="component" value="Unassembled WGS sequence"/>
</dbReference>
<keyword evidence="5" id="KW-0444">Lipid biosynthesis</keyword>
<accession>A0ABS7I5M9</accession>
<evidence type="ECO:0000256" key="9">
    <source>
        <dbReference type="ARBA" id="ARBA00023315"/>
    </source>
</evidence>
<dbReference type="SUPFAM" id="SSF52777">
    <property type="entry name" value="CoA-dependent acyltransferases"/>
    <property type="match status" value="1"/>
</dbReference>
<dbReference type="PANTHER" id="PTHR31650:SF1">
    <property type="entry name" value="WAX ESTER SYNTHASE_DIACYLGLYCEROL ACYLTRANSFERASE 4-RELATED"/>
    <property type="match status" value="1"/>
</dbReference>
<comment type="pathway">
    <text evidence="1">Glycerolipid metabolism; triacylglycerol biosynthesis.</text>
</comment>
<dbReference type="PANTHER" id="PTHR31650">
    <property type="entry name" value="O-ACYLTRANSFERASE (WSD1-LIKE) FAMILY PROTEIN"/>
    <property type="match status" value="1"/>
</dbReference>
<evidence type="ECO:0000256" key="1">
    <source>
        <dbReference type="ARBA" id="ARBA00004771"/>
    </source>
</evidence>
<dbReference type="InterPro" id="IPR009721">
    <property type="entry name" value="O-acyltransferase_WSD1_C"/>
</dbReference>
<comment type="catalytic activity">
    <reaction evidence="10">
        <text>an acyl-CoA + a 1,2-diacyl-sn-glycerol = a triacyl-sn-glycerol + CoA</text>
        <dbReference type="Rhea" id="RHEA:10868"/>
        <dbReference type="ChEBI" id="CHEBI:17815"/>
        <dbReference type="ChEBI" id="CHEBI:57287"/>
        <dbReference type="ChEBI" id="CHEBI:58342"/>
        <dbReference type="ChEBI" id="CHEBI:64615"/>
        <dbReference type="EC" id="2.3.1.20"/>
    </reaction>
</comment>
<evidence type="ECO:0000256" key="2">
    <source>
        <dbReference type="ARBA" id="ARBA00005189"/>
    </source>
</evidence>
<keyword evidence="7" id="KW-0319">Glycerol metabolism</keyword>
<comment type="caution">
    <text evidence="14">The sequence shown here is derived from an EMBL/GenBank/DDBJ whole genome shotgun (WGS) entry which is preliminary data.</text>
</comment>
<dbReference type="RefSeq" id="WP_220340699.1">
    <property type="nucleotide sequence ID" value="NZ_JAEUAX010000020.1"/>
</dbReference>
<feature type="domain" description="O-acyltransferase WSD1-like N-terminal" evidence="12">
    <location>
        <begin position="23"/>
        <end position="210"/>
    </location>
</feature>
<keyword evidence="15" id="KW-1185">Reference proteome</keyword>
<dbReference type="EC" id="2.3.1.20" evidence="4"/>
<keyword evidence="8" id="KW-0443">Lipid metabolism</keyword>
<feature type="region of interest" description="Disordered" evidence="11">
    <location>
        <begin position="174"/>
        <end position="201"/>
    </location>
</feature>
<dbReference type="InterPro" id="IPR004255">
    <property type="entry name" value="O-acyltransferase_WSD1_N"/>
</dbReference>
<protein>
    <recommendedName>
        <fullName evidence="4">diacylglycerol O-acyltransferase</fullName>
        <ecNumber evidence="4">2.3.1.20</ecNumber>
    </recommendedName>
</protein>